<reference evidence="13 14" key="1">
    <citation type="submission" date="2016-09" db="EMBL/GenBank/DDBJ databases">
        <title>Draft Genome Sequence of four Alteromonas macleodii strains isolated from copper coupons and grown long-term at elevated copper levels.</title>
        <authorList>
            <person name="Cusick K."/>
            <person name="Dale J."/>
            <person name="Little B."/>
            <person name="Biffinger J."/>
        </authorList>
    </citation>
    <scope>NUCLEOTIDE SEQUENCE [LARGE SCALE GENOMIC DNA]</scope>
    <source>
        <strain evidence="13 14">KCP01</strain>
    </source>
</reference>
<dbReference type="EMBL" id="MIPY01000060">
    <property type="protein sequence ID" value="OES24632.1"/>
    <property type="molecule type" value="Genomic_DNA"/>
</dbReference>
<dbReference type="InterPro" id="IPR012910">
    <property type="entry name" value="Plug_dom"/>
</dbReference>
<keyword evidence="13" id="KW-0675">Receptor</keyword>
<dbReference type="PROSITE" id="PS52016">
    <property type="entry name" value="TONB_DEPENDENT_REC_3"/>
    <property type="match status" value="1"/>
</dbReference>
<evidence type="ECO:0000256" key="3">
    <source>
        <dbReference type="ARBA" id="ARBA00022452"/>
    </source>
</evidence>
<evidence type="ECO:0000313" key="13">
    <source>
        <dbReference type="EMBL" id="OES24632.1"/>
    </source>
</evidence>
<dbReference type="AlphaFoldDB" id="A0AB36FRA0"/>
<keyword evidence="10" id="KW-0732">Signal</keyword>
<comment type="similarity">
    <text evidence="8 9">Belongs to the TonB-dependent receptor family.</text>
</comment>
<dbReference type="PANTHER" id="PTHR30442">
    <property type="entry name" value="IRON III DICITRATE TRANSPORT PROTEIN FECA"/>
    <property type="match status" value="1"/>
</dbReference>
<dbReference type="RefSeq" id="WP_020745975.1">
    <property type="nucleotide sequence ID" value="NZ_CP046143.1"/>
</dbReference>
<dbReference type="GO" id="GO:0009279">
    <property type="term" value="C:cell outer membrane"/>
    <property type="evidence" value="ECO:0007669"/>
    <property type="project" value="UniProtKB-SubCell"/>
</dbReference>
<comment type="subcellular location">
    <subcellularLocation>
        <location evidence="1 8">Cell outer membrane</location>
        <topology evidence="1 8">Multi-pass membrane protein</topology>
    </subcellularLocation>
</comment>
<feature type="chain" id="PRO_5044319351" evidence="10">
    <location>
        <begin position="29"/>
        <end position="707"/>
    </location>
</feature>
<evidence type="ECO:0000256" key="6">
    <source>
        <dbReference type="ARBA" id="ARBA00023136"/>
    </source>
</evidence>
<dbReference type="Pfam" id="PF07715">
    <property type="entry name" value="Plug"/>
    <property type="match status" value="1"/>
</dbReference>
<evidence type="ECO:0000256" key="1">
    <source>
        <dbReference type="ARBA" id="ARBA00004571"/>
    </source>
</evidence>
<accession>A0AB36FRA0</accession>
<gene>
    <name evidence="13" type="ORF">BFV95_4658</name>
</gene>
<comment type="caution">
    <text evidence="13">The sequence shown here is derived from an EMBL/GenBank/DDBJ whole genome shotgun (WGS) entry which is preliminary data.</text>
</comment>
<dbReference type="Proteomes" id="UP000095392">
    <property type="component" value="Unassembled WGS sequence"/>
</dbReference>
<dbReference type="CDD" id="cd01347">
    <property type="entry name" value="ligand_gated_channel"/>
    <property type="match status" value="1"/>
</dbReference>
<dbReference type="Pfam" id="PF00593">
    <property type="entry name" value="TonB_dep_Rec_b-barrel"/>
    <property type="match status" value="1"/>
</dbReference>
<evidence type="ECO:0000256" key="9">
    <source>
        <dbReference type="RuleBase" id="RU003357"/>
    </source>
</evidence>
<evidence type="ECO:0000256" key="8">
    <source>
        <dbReference type="PROSITE-ProRule" id="PRU01360"/>
    </source>
</evidence>
<keyword evidence="14" id="KW-1185">Reference proteome</keyword>
<feature type="domain" description="TonB-dependent receptor plug" evidence="12">
    <location>
        <begin position="65"/>
        <end position="163"/>
    </location>
</feature>
<keyword evidence="3 8" id="KW-1134">Transmembrane beta strand</keyword>
<evidence type="ECO:0000256" key="7">
    <source>
        <dbReference type="ARBA" id="ARBA00023237"/>
    </source>
</evidence>
<keyword evidence="2 8" id="KW-0813">Transport</keyword>
<dbReference type="GO" id="GO:0033214">
    <property type="term" value="P:siderophore-iron import into cell"/>
    <property type="evidence" value="ECO:0007669"/>
    <property type="project" value="TreeGrafter"/>
</dbReference>
<feature type="domain" description="TonB-dependent receptor-like beta-barrel" evidence="11">
    <location>
        <begin position="246"/>
        <end position="677"/>
    </location>
</feature>
<keyword evidence="5 9" id="KW-0798">TonB box</keyword>
<dbReference type="Gene3D" id="2.170.130.10">
    <property type="entry name" value="TonB-dependent receptor, plug domain"/>
    <property type="match status" value="1"/>
</dbReference>
<dbReference type="InterPro" id="IPR000531">
    <property type="entry name" value="Beta-barrel_TonB"/>
</dbReference>
<evidence type="ECO:0000259" key="12">
    <source>
        <dbReference type="Pfam" id="PF07715"/>
    </source>
</evidence>
<keyword evidence="7 8" id="KW-0998">Cell outer membrane</keyword>
<dbReference type="PANTHER" id="PTHR30442:SF0">
    <property type="entry name" value="FE(3+) DICITRATE TRANSPORT PROTEIN FECA"/>
    <property type="match status" value="1"/>
</dbReference>
<keyword evidence="6 8" id="KW-0472">Membrane</keyword>
<dbReference type="Gene3D" id="2.40.170.20">
    <property type="entry name" value="TonB-dependent receptor, beta-barrel domain"/>
    <property type="match status" value="1"/>
</dbReference>
<dbReference type="InterPro" id="IPR039426">
    <property type="entry name" value="TonB-dep_rcpt-like"/>
</dbReference>
<feature type="signal peptide" evidence="10">
    <location>
        <begin position="1"/>
        <end position="28"/>
    </location>
</feature>
<evidence type="ECO:0000313" key="14">
    <source>
        <dbReference type="Proteomes" id="UP000095392"/>
    </source>
</evidence>
<evidence type="ECO:0000256" key="2">
    <source>
        <dbReference type="ARBA" id="ARBA00022448"/>
    </source>
</evidence>
<dbReference type="InterPro" id="IPR036942">
    <property type="entry name" value="Beta-barrel_TonB_sf"/>
</dbReference>
<evidence type="ECO:0000256" key="5">
    <source>
        <dbReference type="ARBA" id="ARBA00023077"/>
    </source>
</evidence>
<sequence length="707" mass="79082">MRNVSRVSKLGKAIAFALAGLSSASAMAAIAPDDIERITISGNSDSTFPRTMAAVDSGKIFEGKKTSVVELDEMPNFIEPNLRQMFSTLPGLFVSDQAIPSFYNVNYRGLGNPHESEFVGFFQNNIPLAADLFGYPTIYYMPPAQRIERIEFVRGGSGLIYGPQIGPTVNFITKRAEVGRDTGFRTDQALGSNGLYSTYNEFATSTGDFGFFASVDHRSADGPRDNEDFDVTSGHVSVAYEGFDDIRLGFELDVYNSDSGEAGRLSTTEFEQDRNQTLTPFNRVEIEQVLANFTFAQKISDSATLDANVWYSYMDRFSRRSGQFSEPENEPATTNIDQQEFDNWGFDARYAQAWGDNNVLTVGTTSYWGDSPRTRHVSSDIRSNQQNAADLLFDQDRKMTYNAVFIENLFKFDKLSVVPTLRYERVNYDLEELTKNPSLNRDPIDVDETENELLLGLGMMYQLNEISELYANVSESYRPQRFDDLANPNSELASSNGPDVSSAMNYEFGYRAMPVDGLVLDVSAFRIDFDDKIETIQVNIADIERVNSGDSRHQGVEFSVDYDLFAGRADESFRIFANGSLLDAEIVSSLNESLVGNTTAFAPEYLLRAGFIYNTEKLDVALTATMVDEQFWQDSNASRGTGIDEIAALIPSYEVVDLTAEYRIDSQWAVYGGINNLLDENYYSRVRNDGIEPALERTVFAGVRFQM</sequence>
<proteinExistence type="inferred from homology"/>
<evidence type="ECO:0000256" key="4">
    <source>
        <dbReference type="ARBA" id="ARBA00022692"/>
    </source>
</evidence>
<name>A0AB36FRA0_ALTMA</name>
<dbReference type="InterPro" id="IPR037066">
    <property type="entry name" value="Plug_dom_sf"/>
</dbReference>
<protein>
    <submittedName>
        <fullName evidence="13">TonB dependent receptor family protein</fullName>
    </submittedName>
</protein>
<keyword evidence="4 8" id="KW-0812">Transmembrane</keyword>
<evidence type="ECO:0000256" key="10">
    <source>
        <dbReference type="SAM" id="SignalP"/>
    </source>
</evidence>
<dbReference type="SUPFAM" id="SSF56935">
    <property type="entry name" value="Porins"/>
    <property type="match status" value="1"/>
</dbReference>
<evidence type="ECO:0000259" key="11">
    <source>
        <dbReference type="Pfam" id="PF00593"/>
    </source>
</evidence>
<organism evidence="13 14">
    <name type="scientific">Alteromonas macleodii</name>
    <name type="common">Pseudoalteromonas macleodii</name>
    <dbReference type="NCBI Taxonomy" id="28108"/>
    <lineage>
        <taxon>Bacteria</taxon>
        <taxon>Pseudomonadati</taxon>
        <taxon>Pseudomonadota</taxon>
        <taxon>Gammaproteobacteria</taxon>
        <taxon>Alteromonadales</taxon>
        <taxon>Alteromonadaceae</taxon>
        <taxon>Alteromonas/Salinimonas group</taxon>
        <taxon>Alteromonas</taxon>
    </lineage>
</organism>